<evidence type="ECO:0000256" key="1">
    <source>
        <dbReference type="SAM" id="Phobius"/>
    </source>
</evidence>
<keyword evidence="1" id="KW-1133">Transmembrane helix</keyword>
<proteinExistence type="predicted"/>
<keyword evidence="1" id="KW-0472">Membrane</keyword>
<accession>A0ABR4N8T3</accession>
<feature type="transmembrane region" description="Helical" evidence="1">
    <location>
        <begin position="101"/>
        <end position="117"/>
    </location>
</feature>
<feature type="transmembrane region" description="Helical" evidence="1">
    <location>
        <begin position="288"/>
        <end position="308"/>
    </location>
</feature>
<keyword evidence="3" id="KW-1185">Reference proteome</keyword>
<dbReference type="Gene3D" id="1.20.1070.10">
    <property type="entry name" value="Rhodopsin 7-helix transmembrane proteins"/>
    <property type="match status" value="1"/>
</dbReference>
<dbReference type="EMBL" id="JADGIZ020000020">
    <property type="protein sequence ID" value="KAL2915871.1"/>
    <property type="molecule type" value="Genomic_DNA"/>
</dbReference>
<protein>
    <recommendedName>
        <fullName evidence="4">DUF4153 domain-containing protein</fullName>
    </recommendedName>
</protein>
<gene>
    <name evidence="2" type="ORF">HK105_204572</name>
</gene>
<feature type="transmembrane region" description="Helical" evidence="1">
    <location>
        <begin position="159"/>
        <end position="177"/>
    </location>
</feature>
<evidence type="ECO:0000313" key="3">
    <source>
        <dbReference type="Proteomes" id="UP001527925"/>
    </source>
</evidence>
<dbReference type="Proteomes" id="UP001527925">
    <property type="component" value="Unassembled WGS sequence"/>
</dbReference>
<evidence type="ECO:0000313" key="2">
    <source>
        <dbReference type="EMBL" id="KAL2915871.1"/>
    </source>
</evidence>
<sequence length="348" mass="38775">MRDKDNRLRSSCTACDCPEYALRPGSSKCDDCSCSVTRHRVVEEFSMPGGFESRETARDQNRTAIEKTVRFAQQWKVPDIKEALGITDIESTTINVCQRQLLLWLPSLLVLVFGNFLDHKRKSASLSRVYFTTAGVFLTSTFLAYTISWQSKRHAKRVLGAALVAMNGMLAVMYTLLWLDLLPTLPASEPGHVVSPARFLTLMAYTPPLLHLMGDLTSHEGNIRAYAKLSYLQIIVMFLSSFVDAGRSQLATLVWVVSTFAIIRRVLVLHGSALKRASHALLDRRSLVLTRLFSVAGMCTYALAWSFERAMIVDHVASETLYSIGDSASVASLTAILAFSTPRELEER</sequence>
<organism evidence="2 3">
    <name type="scientific">Polyrhizophydium stewartii</name>
    <dbReference type="NCBI Taxonomy" id="2732419"/>
    <lineage>
        <taxon>Eukaryota</taxon>
        <taxon>Fungi</taxon>
        <taxon>Fungi incertae sedis</taxon>
        <taxon>Chytridiomycota</taxon>
        <taxon>Chytridiomycota incertae sedis</taxon>
        <taxon>Chytridiomycetes</taxon>
        <taxon>Rhizophydiales</taxon>
        <taxon>Rhizophydiales incertae sedis</taxon>
        <taxon>Polyrhizophydium</taxon>
    </lineage>
</organism>
<keyword evidence="1" id="KW-0812">Transmembrane</keyword>
<feature type="transmembrane region" description="Helical" evidence="1">
    <location>
        <begin position="249"/>
        <end position="267"/>
    </location>
</feature>
<feature type="transmembrane region" description="Helical" evidence="1">
    <location>
        <begin position="225"/>
        <end position="243"/>
    </location>
</feature>
<reference evidence="2 3" key="1">
    <citation type="submission" date="2023-09" db="EMBL/GenBank/DDBJ databases">
        <title>Pangenome analysis of Batrachochytrium dendrobatidis and related Chytrids.</title>
        <authorList>
            <person name="Yacoub M.N."/>
            <person name="Stajich J.E."/>
            <person name="James T.Y."/>
        </authorList>
    </citation>
    <scope>NUCLEOTIDE SEQUENCE [LARGE SCALE GENOMIC DNA]</scope>
    <source>
        <strain evidence="2 3">JEL0888</strain>
    </source>
</reference>
<comment type="caution">
    <text evidence="2">The sequence shown here is derived from an EMBL/GenBank/DDBJ whole genome shotgun (WGS) entry which is preliminary data.</text>
</comment>
<feature type="transmembrane region" description="Helical" evidence="1">
    <location>
        <begin position="129"/>
        <end position="147"/>
    </location>
</feature>
<evidence type="ECO:0008006" key="4">
    <source>
        <dbReference type="Google" id="ProtNLM"/>
    </source>
</evidence>
<name>A0ABR4N8T3_9FUNG</name>